<dbReference type="EMBL" id="JBBMEI010000037">
    <property type="protein sequence ID" value="MEQ2359013.1"/>
    <property type="molecule type" value="Genomic_DNA"/>
</dbReference>
<sequence>MQKSYDSLFTPFSVKIEVSNFNCEYTYLDISPKRGNAGMEQCGVLPEFKGIAMHDCWASYWNYPDIQHAVCCAHLLRELTG</sequence>
<feature type="non-terminal residue" evidence="2">
    <location>
        <position position="81"/>
    </location>
</feature>
<comment type="caution">
    <text evidence="2">The sequence shown here is derived from an EMBL/GenBank/DDBJ whole genome shotgun (WGS) entry which is preliminary data.</text>
</comment>
<reference evidence="2 3" key="1">
    <citation type="submission" date="2024-03" db="EMBL/GenBank/DDBJ databases">
        <title>Human intestinal bacterial collection.</title>
        <authorList>
            <person name="Pauvert C."/>
            <person name="Hitch T.C.A."/>
            <person name="Clavel T."/>
        </authorList>
    </citation>
    <scope>NUCLEOTIDE SEQUENCE [LARGE SCALE GENOMIC DNA]</scope>
    <source>
        <strain evidence="2 3">CLA-AA-H95</strain>
    </source>
</reference>
<dbReference type="InterPro" id="IPR004291">
    <property type="entry name" value="Transposase_IS66_central"/>
</dbReference>
<protein>
    <submittedName>
        <fullName evidence="2">Transposase</fullName>
    </submittedName>
</protein>
<dbReference type="RefSeq" id="WP_349078081.1">
    <property type="nucleotide sequence ID" value="NZ_JBBMEI010000037.1"/>
</dbReference>
<name>A0ABV1ANB1_9FIRM</name>
<gene>
    <name evidence="2" type="ORF">WMO75_11875</name>
</gene>
<evidence type="ECO:0000313" key="3">
    <source>
        <dbReference type="Proteomes" id="UP001446032"/>
    </source>
</evidence>
<keyword evidence="3" id="KW-1185">Reference proteome</keyword>
<dbReference type="Proteomes" id="UP001446032">
    <property type="component" value="Unassembled WGS sequence"/>
</dbReference>
<dbReference type="Pfam" id="PF03050">
    <property type="entry name" value="DDE_Tnp_IS66"/>
    <property type="match status" value="1"/>
</dbReference>
<evidence type="ECO:0000259" key="1">
    <source>
        <dbReference type="Pfam" id="PF03050"/>
    </source>
</evidence>
<proteinExistence type="predicted"/>
<evidence type="ECO:0000313" key="2">
    <source>
        <dbReference type="EMBL" id="MEQ2359013.1"/>
    </source>
</evidence>
<organism evidence="2 3">
    <name type="scientific">Blautia intestinihominis</name>
    <dbReference type="NCBI Taxonomy" id="3133152"/>
    <lineage>
        <taxon>Bacteria</taxon>
        <taxon>Bacillati</taxon>
        <taxon>Bacillota</taxon>
        <taxon>Clostridia</taxon>
        <taxon>Lachnospirales</taxon>
        <taxon>Lachnospiraceae</taxon>
        <taxon>Blautia</taxon>
    </lineage>
</organism>
<accession>A0ABV1ANB1</accession>
<feature type="domain" description="Transposase IS66 central" evidence="1">
    <location>
        <begin position="22"/>
        <end position="80"/>
    </location>
</feature>